<protein>
    <submittedName>
        <fullName evidence="1">Uncharacterized protein</fullName>
    </submittedName>
</protein>
<proteinExistence type="predicted"/>
<comment type="caution">
    <text evidence="1">The sequence shown here is derived from an EMBL/GenBank/DDBJ whole genome shotgun (WGS) entry which is preliminary data.</text>
</comment>
<keyword evidence="2" id="KW-1185">Reference proteome</keyword>
<evidence type="ECO:0000313" key="2">
    <source>
        <dbReference type="Proteomes" id="UP001480595"/>
    </source>
</evidence>
<gene>
    <name evidence="1" type="ORF">PG994_012846</name>
</gene>
<dbReference type="RefSeq" id="XP_066709216.1">
    <property type="nucleotide sequence ID" value="XM_066864255.1"/>
</dbReference>
<name>A0ABR1T9G6_9PEZI</name>
<dbReference type="EMBL" id="JAQQWL010000013">
    <property type="protein sequence ID" value="KAK8042363.1"/>
    <property type="molecule type" value="Genomic_DNA"/>
</dbReference>
<sequence length="142" mass="15793">MVPFDFKLATWAFCLAVTFRSWYSIQTLRNWMDSSQWLEREARGQNVENDINTVGQLAPLIALGATAFILLDKLSYPTKKAFLRCVSPATFPERVCCADCDACKKCGGGRNGGEDPCASYKMTKLAPGGHLAYQRQGTMGYY</sequence>
<reference evidence="1 2" key="1">
    <citation type="submission" date="2023-01" db="EMBL/GenBank/DDBJ databases">
        <title>Analysis of 21 Apiospora genomes using comparative genomics revels a genus with tremendous synthesis potential of carbohydrate active enzymes and secondary metabolites.</title>
        <authorList>
            <person name="Sorensen T."/>
        </authorList>
    </citation>
    <scope>NUCLEOTIDE SEQUENCE [LARGE SCALE GENOMIC DNA]</scope>
    <source>
        <strain evidence="1 2">CBS 135458</strain>
    </source>
</reference>
<evidence type="ECO:0000313" key="1">
    <source>
        <dbReference type="EMBL" id="KAK8042363.1"/>
    </source>
</evidence>
<dbReference type="Proteomes" id="UP001480595">
    <property type="component" value="Unassembled WGS sequence"/>
</dbReference>
<accession>A0ABR1T9G6</accession>
<dbReference type="GeneID" id="92097318"/>
<organism evidence="1 2">
    <name type="scientific">Apiospora phragmitis</name>
    <dbReference type="NCBI Taxonomy" id="2905665"/>
    <lineage>
        <taxon>Eukaryota</taxon>
        <taxon>Fungi</taxon>
        <taxon>Dikarya</taxon>
        <taxon>Ascomycota</taxon>
        <taxon>Pezizomycotina</taxon>
        <taxon>Sordariomycetes</taxon>
        <taxon>Xylariomycetidae</taxon>
        <taxon>Amphisphaeriales</taxon>
        <taxon>Apiosporaceae</taxon>
        <taxon>Apiospora</taxon>
    </lineage>
</organism>